<dbReference type="Proteomes" id="UP000316008">
    <property type="component" value="Unassembled WGS sequence"/>
</dbReference>
<dbReference type="NCBIfam" id="TIGR04183">
    <property type="entry name" value="Por_Secre_tail"/>
    <property type="match status" value="1"/>
</dbReference>
<gene>
    <name evidence="3" type="ORF">FO442_00880</name>
</gene>
<dbReference type="Gene3D" id="2.80.10.50">
    <property type="match status" value="1"/>
</dbReference>
<dbReference type="OrthoDB" id="9805017at2"/>
<dbReference type="RefSeq" id="WP_144331248.1">
    <property type="nucleotide sequence ID" value="NZ_VLPL01000001.1"/>
</dbReference>
<dbReference type="AlphaFoldDB" id="A0A556N6L6"/>
<evidence type="ECO:0000256" key="2">
    <source>
        <dbReference type="SAM" id="SignalP"/>
    </source>
</evidence>
<evidence type="ECO:0000256" key="1">
    <source>
        <dbReference type="ARBA" id="ARBA00022729"/>
    </source>
</evidence>
<dbReference type="InterPro" id="IPR013431">
    <property type="entry name" value="Delta_60_rpt"/>
</dbReference>
<sequence>MKKILLALLGCSSIFAMNASAQHLDSTFNTNGYLPYLGPNSNSEGNLGGGMASAIQADGKIVTVLRRDPNTSDLMMHVYRYLSNGMPDPAFGTNGAAEIYCGQDSRGYDVKIQSDGKIVFIGESKYCINGVCGAKQFIMMRLKTNGSLDSTFGVNGHLLTNHVFGTTGTYSIPKSLHILPNGKFMVGGIGPGGKPAIVRLNTDGFPDNTYGTNGVFSLTNVPRSRFVDMAIGPNGETYGLLRIDSWNSTTYAYDSANYTDNTLFKLDPNGTPDLNFGTNGFFSFGTDNTDEAASILYSTTGKLLVAGYNMPVNNYYSSGYGRLNKGFVAFVNTTGALDNSIPNGFVNFDFAQDSATFFSKIIEKGPNEFLICGFTSDYVSGNYQNKGLIVSMNAQGQLNNAFNGNGYLIFDHGMVGSSGWNGKLANFMDIDLTSNLDIILTGYRNPIAGATKESIYILKLTFGTDSNLAVGKFSEEQAFSAYPNPVSNGHFLVNSNESASIQLISLDGKVLYENSVSEGISDITLVSAYKGVAILKVQTPDGKVGTYKLLFE</sequence>
<keyword evidence="4" id="KW-1185">Reference proteome</keyword>
<dbReference type="EMBL" id="VLPL01000001">
    <property type="protein sequence ID" value="TSJ47713.1"/>
    <property type="molecule type" value="Genomic_DNA"/>
</dbReference>
<feature type="chain" id="PRO_5021937222" evidence="2">
    <location>
        <begin position="22"/>
        <end position="552"/>
    </location>
</feature>
<keyword evidence="1 2" id="KW-0732">Signal</keyword>
<reference evidence="3 4" key="1">
    <citation type="submission" date="2019-07" db="EMBL/GenBank/DDBJ databases">
        <authorList>
            <person name="Huq M.A."/>
        </authorList>
    </citation>
    <scope>NUCLEOTIDE SEQUENCE [LARGE SCALE GENOMIC DNA]</scope>
    <source>
        <strain evidence="3 4">MAH-3</strain>
    </source>
</reference>
<feature type="signal peptide" evidence="2">
    <location>
        <begin position="1"/>
        <end position="21"/>
    </location>
</feature>
<evidence type="ECO:0000313" key="3">
    <source>
        <dbReference type="EMBL" id="TSJ47713.1"/>
    </source>
</evidence>
<dbReference type="NCBIfam" id="TIGR02608">
    <property type="entry name" value="delta_60_rpt"/>
    <property type="match status" value="3"/>
</dbReference>
<dbReference type="Pfam" id="PF17164">
    <property type="entry name" value="DUF5122"/>
    <property type="match status" value="2"/>
</dbReference>
<evidence type="ECO:0000313" key="4">
    <source>
        <dbReference type="Proteomes" id="UP000316008"/>
    </source>
</evidence>
<dbReference type="InterPro" id="IPR026444">
    <property type="entry name" value="Secre_tail"/>
</dbReference>
<name>A0A556N6L6_9FLAO</name>
<accession>A0A556N6L6</accession>
<protein>
    <submittedName>
        <fullName evidence="3">T9SS type A sorting domain-containing protein</fullName>
    </submittedName>
</protein>
<organism evidence="3 4">
    <name type="scientific">Fluviicola chungangensis</name>
    <dbReference type="NCBI Taxonomy" id="2597671"/>
    <lineage>
        <taxon>Bacteria</taxon>
        <taxon>Pseudomonadati</taxon>
        <taxon>Bacteroidota</taxon>
        <taxon>Flavobacteriia</taxon>
        <taxon>Flavobacteriales</taxon>
        <taxon>Crocinitomicaceae</taxon>
        <taxon>Fluviicola</taxon>
    </lineage>
</organism>
<proteinExistence type="predicted"/>
<comment type="caution">
    <text evidence="3">The sequence shown here is derived from an EMBL/GenBank/DDBJ whole genome shotgun (WGS) entry which is preliminary data.</text>
</comment>